<dbReference type="SMART" id="SM00939">
    <property type="entry name" value="PepX_C"/>
    <property type="match status" value="1"/>
</dbReference>
<dbReference type="EMBL" id="LHZA01000137">
    <property type="protein sequence ID" value="KXU95062.1"/>
    <property type="molecule type" value="Genomic_DNA"/>
</dbReference>
<organism evidence="4 5">
    <name type="scientific">Acetobacter cerevisiae</name>
    <dbReference type="NCBI Taxonomy" id="178900"/>
    <lineage>
        <taxon>Bacteria</taxon>
        <taxon>Pseudomonadati</taxon>
        <taxon>Pseudomonadota</taxon>
        <taxon>Alphaproteobacteria</taxon>
        <taxon>Acetobacterales</taxon>
        <taxon>Acetobacteraceae</taxon>
        <taxon>Acetobacter</taxon>
    </lineage>
</organism>
<evidence type="ECO:0000256" key="2">
    <source>
        <dbReference type="SAM" id="SignalP"/>
    </source>
</evidence>
<dbReference type="PANTHER" id="PTHR43056">
    <property type="entry name" value="PEPTIDASE S9 PROLYL OLIGOPEPTIDASE"/>
    <property type="match status" value="1"/>
</dbReference>
<feature type="domain" description="Xaa-Pro dipeptidyl-peptidase C-terminal" evidence="3">
    <location>
        <begin position="374"/>
        <end position="632"/>
    </location>
</feature>
<dbReference type="InterPro" id="IPR013736">
    <property type="entry name" value="Xaa-Pro_dipept_C"/>
</dbReference>
<dbReference type="SUPFAM" id="SSF53474">
    <property type="entry name" value="alpha/beta-Hydrolases"/>
    <property type="match status" value="1"/>
</dbReference>
<dbReference type="Pfam" id="PF08530">
    <property type="entry name" value="PepX_C"/>
    <property type="match status" value="1"/>
</dbReference>
<dbReference type="NCBIfam" id="TIGR00976">
    <property type="entry name" value="CocE_NonD"/>
    <property type="match status" value="1"/>
</dbReference>
<reference evidence="4 5" key="1">
    <citation type="submission" date="2015-06" db="EMBL/GenBank/DDBJ databases">
        <title>Improved classification and identification of acetic acid bacteria using matrix-assisted laser desorption/ionization time-of-flight mass spectrometry; Gluconobacter nephelii and Gluconobacter uchimurae are later heterotypic synonyms of Gluconobacter japonicus and Gluconobacter oxydans, respectively.</title>
        <authorList>
            <person name="Li L."/>
            <person name="Cleenwerck I."/>
            <person name="De Vuyst L."/>
            <person name="Vandamme P."/>
        </authorList>
    </citation>
    <scope>NUCLEOTIDE SEQUENCE [LARGE SCALE GENOMIC DNA]</scope>
    <source>
        <strain evidence="4 5">LMG 1625</strain>
    </source>
</reference>
<dbReference type="PATRIC" id="fig|178900.5.peg.84"/>
<dbReference type="Proteomes" id="UP000075473">
    <property type="component" value="Unassembled WGS sequence"/>
</dbReference>
<dbReference type="InterPro" id="IPR000383">
    <property type="entry name" value="Xaa-Pro-like_dom"/>
</dbReference>
<dbReference type="AlphaFoldDB" id="A0A149QCS0"/>
<gene>
    <name evidence="4" type="ORF">AD928_06380</name>
</gene>
<comment type="caution">
    <text evidence="4">The sequence shown here is derived from an EMBL/GenBank/DDBJ whole genome shotgun (WGS) entry which is preliminary data.</text>
</comment>
<dbReference type="Pfam" id="PF02129">
    <property type="entry name" value="Peptidase_S15"/>
    <property type="match status" value="1"/>
</dbReference>
<dbReference type="InterPro" id="IPR005674">
    <property type="entry name" value="CocE/Ser_esterase"/>
</dbReference>
<dbReference type="Gene3D" id="2.60.120.260">
    <property type="entry name" value="Galactose-binding domain-like"/>
    <property type="match status" value="1"/>
</dbReference>
<evidence type="ECO:0000313" key="4">
    <source>
        <dbReference type="EMBL" id="KXU95062.1"/>
    </source>
</evidence>
<sequence>MFKNTLLLLCMTALSTPAFAQDHAAQNADIAPDMPAKFTVNTDKFDFIRRDVMIPMRDGAKLHTVILIPKSAHNAPILLTRTPYNAQHMTSQAESGTMRSVLQGYDNMPDVIADGGYIRVVQDVRGKYGSEGQYVMNRPLRGALNHTKVDHSTDTWDTIEWLVHNLPQSNGKVGIIGVSYDGYTSLTALINPHPALKVSVPMNPMVDGWMGDDWFHNGAFREEMLSYIYNQDATAKKTAIWWGNQYDNYDLFLNSVSAGAQGKERGMEQIGFFRQLLAHPAYDSWWQQQAMDHVLADLPLKVPTLLVHSLWDQEDNYGAIALYYALKQKQTDQPNLWLAMGPWNHGGEIKEASTLGPIKLHSDTGLYFRKKILEPFLAHYLKDDAVALPQRVSAYRSGSDDWETREALPARDCTTDCTTLHLTAKYQLAVNGSAETSGSVSYLSDPAHPVPYVQRPVITRGAANSAWDNWLSTDQRNAASRPDVATFTSPVLTQPVALDGQPLVHLNATTSGTDGDFVVKLIDVYPDEVPEQRELGGYQLMISSDILRGRYRKSFEHPEAIPAHQAQLYQFRLPIMNHTFLPGHRIMVQVQSSWFPLYDRNPQTYVSSIFTAPPEAYKPATITIDTAKSWLTVHTADAATP</sequence>
<name>A0A149QCS0_9PROT</name>
<evidence type="ECO:0000256" key="1">
    <source>
        <dbReference type="ARBA" id="ARBA00022801"/>
    </source>
</evidence>
<dbReference type="InterPro" id="IPR029058">
    <property type="entry name" value="AB_hydrolase_fold"/>
</dbReference>
<proteinExistence type="predicted"/>
<dbReference type="GO" id="GO:0008239">
    <property type="term" value="F:dipeptidyl-peptidase activity"/>
    <property type="evidence" value="ECO:0007669"/>
    <property type="project" value="InterPro"/>
</dbReference>
<dbReference type="Gene3D" id="1.10.3020.10">
    <property type="entry name" value="alpha-amino acid ester hydrolase ( Helical cap domain)"/>
    <property type="match status" value="1"/>
</dbReference>
<feature type="chain" id="PRO_5007552234" evidence="2">
    <location>
        <begin position="21"/>
        <end position="641"/>
    </location>
</feature>
<dbReference type="Gene3D" id="3.40.50.1820">
    <property type="entry name" value="alpha/beta hydrolase"/>
    <property type="match status" value="1"/>
</dbReference>
<dbReference type="RefSeq" id="WP_062249180.1">
    <property type="nucleotide sequence ID" value="NZ_LHZA01000137.1"/>
</dbReference>
<keyword evidence="1" id="KW-0378">Hydrolase</keyword>
<evidence type="ECO:0000259" key="3">
    <source>
        <dbReference type="SMART" id="SM00939"/>
    </source>
</evidence>
<protein>
    <submittedName>
        <fullName evidence="4">Glutaryl-7-ACA acylase</fullName>
    </submittedName>
</protein>
<dbReference type="InterPro" id="IPR008979">
    <property type="entry name" value="Galactose-bd-like_sf"/>
</dbReference>
<dbReference type="InterPro" id="IPR050585">
    <property type="entry name" value="Xaa-Pro_dipeptidyl-ppase/CocE"/>
</dbReference>
<feature type="signal peptide" evidence="2">
    <location>
        <begin position="1"/>
        <end position="20"/>
    </location>
</feature>
<dbReference type="SUPFAM" id="SSF49785">
    <property type="entry name" value="Galactose-binding domain-like"/>
    <property type="match status" value="1"/>
</dbReference>
<evidence type="ECO:0000313" key="5">
    <source>
        <dbReference type="Proteomes" id="UP000075473"/>
    </source>
</evidence>
<accession>A0A149QCS0</accession>
<keyword evidence="2" id="KW-0732">Signal</keyword>
<dbReference type="PANTHER" id="PTHR43056:SF10">
    <property type="entry name" value="COCE_NOND FAMILY, PUTATIVE (AFU_ORTHOLOGUE AFUA_7G00600)-RELATED"/>
    <property type="match status" value="1"/>
</dbReference>